<proteinExistence type="predicted"/>
<reference evidence="3" key="1">
    <citation type="submission" date="2017-05" db="EMBL/GenBank/DDBJ databases">
        <title>Complete and WGS of Bordetella genogroups.</title>
        <authorList>
            <person name="Spilker T."/>
            <person name="Lipuma J."/>
        </authorList>
    </citation>
    <scope>NUCLEOTIDE SEQUENCE [LARGE SCALE GENOMIC DNA]</scope>
    <source>
        <strain evidence="3">AU8856</strain>
    </source>
</reference>
<evidence type="ECO:0000313" key="3">
    <source>
        <dbReference type="Proteomes" id="UP000215767"/>
    </source>
</evidence>
<dbReference type="InterPro" id="IPR012843">
    <property type="entry name" value="YscD"/>
</dbReference>
<keyword evidence="3" id="KW-1185">Reference proteome</keyword>
<gene>
    <name evidence="2" type="ORF">CAL28_22920</name>
</gene>
<dbReference type="Proteomes" id="UP000215767">
    <property type="component" value="Unassembled WGS sequence"/>
</dbReference>
<dbReference type="AlphaFoldDB" id="A0A261ULD0"/>
<feature type="transmembrane region" description="Helical" evidence="1">
    <location>
        <begin position="167"/>
        <end position="188"/>
    </location>
</feature>
<keyword evidence="1" id="KW-0472">Membrane</keyword>
<keyword evidence="1" id="KW-0812">Transmembrane</keyword>
<sequence length="458" mass="48476">MTQGLELRVLSGIHDGARCAVQDGALIGSQGDCHVVLCDEGIAAEAGRLRIGLASWSIHGHDGPAGNTREVRFGTPLSLGPVLLTVALAADPWPDAGQVAAARAAASDSPDEHAGTATAQDVAVAVPATAATASDGWLADDQDVAGRHAISGQHAARARTSRRRKGLGLRWAVGGLLIVLVFGSVASFPPAKTPSTLNIRSGQTRDPDMLLRAQGLLAERGYAPRVRAIAGEDQEIVVTGWVRDELEHDRLATALSTIWPLPAMRVGKETEVETSMGDRMRDLDVLVALVRTDPDGLAIHGTAGSDAARQQAYQRWHENTATAPWPPMKLTLATEVADALNLAAAAAGLPPPPSVWKDKTIRVDPRGLVPSQREKLKDIVDTLNHRYANALRIDGDDTTLVESIPFRVQTVVGGQQPWVVLDDGTRIAVGGTHGAYRLTSVEDGSVVFDGPTTTVIRR</sequence>
<accession>A0A261ULD0</accession>
<protein>
    <submittedName>
        <fullName evidence="2">EscD/YscD/HrpQ family type III secretion system inner membrane ring protein</fullName>
    </submittedName>
</protein>
<dbReference type="RefSeq" id="WP_094843464.1">
    <property type="nucleotide sequence ID" value="NZ_NEVS01000004.1"/>
</dbReference>
<keyword evidence="1" id="KW-1133">Transmembrane helix</keyword>
<dbReference type="NCBIfam" id="TIGR02500">
    <property type="entry name" value="type_III_yscD"/>
    <property type="match status" value="1"/>
</dbReference>
<name>A0A261ULD0_9BORD</name>
<dbReference type="EMBL" id="NEVS01000004">
    <property type="protein sequence ID" value="OZI62080.1"/>
    <property type="molecule type" value="Genomic_DNA"/>
</dbReference>
<comment type="caution">
    <text evidence="2">The sequence shown here is derived from an EMBL/GenBank/DDBJ whole genome shotgun (WGS) entry which is preliminary data.</text>
</comment>
<organism evidence="2 3">
    <name type="scientific">Bordetella genomosp. 11</name>
    <dbReference type="NCBI Taxonomy" id="1416808"/>
    <lineage>
        <taxon>Bacteria</taxon>
        <taxon>Pseudomonadati</taxon>
        <taxon>Pseudomonadota</taxon>
        <taxon>Betaproteobacteria</taxon>
        <taxon>Burkholderiales</taxon>
        <taxon>Alcaligenaceae</taxon>
        <taxon>Bordetella</taxon>
    </lineage>
</organism>
<evidence type="ECO:0000256" key="1">
    <source>
        <dbReference type="SAM" id="Phobius"/>
    </source>
</evidence>
<evidence type="ECO:0000313" key="2">
    <source>
        <dbReference type="EMBL" id="OZI62080.1"/>
    </source>
</evidence>
<dbReference type="OrthoDB" id="9124756at2"/>